<evidence type="ECO:0000259" key="4">
    <source>
        <dbReference type="PROSITE" id="PS50158"/>
    </source>
</evidence>
<feature type="domain" description="CCHC-type" evidence="4">
    <location>
        <begin position="695"/>
        <end position="709"/>
    </location>
</feature>
<gene>
    <name evidence="5" type="ORF">O3G_MSEX013993</name>
</gene>
<feature type="region of interest" description="Disordered" evidence="3">
    <location>
        <begin position="335"/>
        <end position="500"/>
    </location>
</feature>
<reference evidence="5" key="2">
    <citation type="submission" date="2020-12" db="EMBL/GenBank/DDBJ databases">
        <authorList>
            <person name="Kanost M."/>
        </authorList>
    </citation>
    <scope>NUCLEOTIDE SEQUENCE</scope>
</reference>
<organism evidence="5 6">
    <name type="scientific">Manduca sexta</name>
    <name type="common">Tobacco hawkmoth</name>
    <name type="synonym">Tobacco hornworm</name>
    <dbReference type="NCBI Taxonomy" id="7130"/>
    <lineage>
        <taxon>Eukaryota</taxon>
        <taxon>Metazoa</taxon>
        <taxon>Ecdysozoa</taxon>
        <taxon>Arthropoda</taxon>
        <taxon>Hexapoda</taxon>
        <taxon>Insecta</taxon>
        <taxon>Pterygota</taxon>
        <taxon>Neoptera</taxon>
        <taxon>Endopterygota</taxon>
        <taxon>Lepidoptera</taxon>
        <taxon>Glossata</taxon>
        <taxon>Ditrysia</taxon>
        <taxon>Bombycoidea</taxon>
        <taxon>Sphingidae</taxon>
        <taxon>Sphinginae</taxon>
        <taxon>Sphingini</taxon>
        <taxon>Manduca</taxon>
    </lineage>
</organism>
<feature type="domain" description="CCHC-type" evidence="4">
    <location>
        <begin position="671"/>
        <end position="685"/>
    </location>
</feature>
<feature type="region of interest" description="Disordered" evidence="3">
    <location>
        <begin position="137"/>
        <end position="164"/>
    </location>
</feature>
<keyword evidence="6" id="KW-1185">Reference proteome</keyword>
<dbReference type="AlphaFoldDB" id="A0A921ZSN7"/>
<evidence type="ECO:0000256" key="3">
    <source>
        <dbReference type="SAM" id="MobiDB-lite"/>
    </source>
</evidence>
<feature type="region of interest" description="Disordered" evidence="3">
    <location>
        <begin position="64"/>
        <end position="123"/>
    </location>
</feature>
<evidence type="ECO:0000256" key="1">
    <source>
        <dbReference type="PROSITE-ProRule" id="PRU00047"/>
    </source>
</evidence>
<accession>A0A921ZSN7</accession>
<keyword evidence="1" id="KW-0862">Zinc</keyword>
<feature type="compositionally biased region" description="Basic residues" evidence="3">
    <location>
        <begin position="367"/>
        <end position="379"/>
    </location>
</feature>
<evidence type="ECO:0000313" key="5">
    <source>
        <dbReference type="EMBL" id="KAG6463650.1"/>
    </source>
</evidence>
<evidence type="ECO:0000256" key="2">
    <source>
        <dbReference type="SAM" id="Coils"/>
    </source>
</evidence>
<dbReference type="PROSITE" id="PS50158">
    <property type="entry name" value="ZF_CCHC"/>
    <property type="match status" value="2"/>
</dbReference>
<keyword evidence="1" id="KW-0863">Zinc-finger</keyword>
<dbReference type="GO" id="GO:0003676">
    <property type="term" value="F:nucleic acid binding"/>
    <property type="evidence" value="ECO:0007669"/>
    <property type="project" value="InterPro"/>
</dbReference>
<dbReference type="Proteomes" id="UP000791440">
    <property type="component" value="Unassembled WGS sequence"/>
</dbReference>
<dbReference type="Pfam" id="PF00098">
    <property type="entry name" value="zf-CCHC"/>
    <property type="match status" value="1"/>
</dbReference>
<dbReference type="InterPro" id="IPR001878">
    <property type="entry name" value="Znf_CCHC"/>
</dbReference>
<sequence length="781" mass="84791">MHGRWVVRSRVRPPPEYRPTLCAGYARLTQVQGALPGRTTLSPILVGLNMDSVNFKKPQINLTRLPTPVPSGEAEVGRRKPNDGDVVEEFRGEKPMEGVARTPGATEVDSDSSGSVSSVRSRRLWRRHSRSIDSCSLNFTSDTDEPAPKTQTTAGRGRERPPSVGKYVGLKQAQRERDKLKREEARLKAEKELEDRLKFVRSPMPRRVDIDEDRPVTKEDLEQCGNVVHAIALKSGNLKGTSQKALNWVTNKITQYIAQPESEIIARLEGEAKKWRENSARLDESLKRLQEENTALRRRLEDLEASSNKTSTEEMLEMIEARVQARVESALMGPAQRPSLAHEKKGSAGDTQLPVSGGLVGGLPPTKSKREKGKGRGKRTVQPSPPNSAPATGGISAPPQPIAGPSTAPDIIMAPPAAHQKKAQTKKAAPASKLARKKKGSVVQLSAEPRPLPPAPTSMETPWVVVASRKAKKGKPAVPPKTAQAKQQARRTEPKVRPPRSAAVVISLTPAAVAKGLSYKQVLTDAQTRVDLTGLDISRLRPKFAATGAPMYEVPGANSEDRADSLAAKLRECFEGSEDIRISRPTKTVELRLSELDYTATPETVAAALAKAGECSAEQIKVGQIRPDRSGVGTVWVKLPIKAAQKVKGAGRILIGWTAARVTVLESRPLRCFRCLESGHVRERCDCAVDRSELCYRCGQAGHKARECKAPANCAVCAAAGRPARHRLGGKACSAPSRRNRRRPQGRNAAAAEVLSQPQAASPPHPVQAMAEMEVEEIAHQ</sequence>
<comment type="caution">
    <text evidence="5">The sequence shown here is derived from an EMBL/GenBank/DDBJ whole genome shotgun (WGS) entry which is preliminary data.</text>
</comment>
<protein>
    <recommendedName>
        <fullName evidence="4">CCHC-type domain-containing protein</fullName>
    </recommendedName>
</protein>
<feature type="compositionally biased region" description="Basic and acidic residues" evidence="3">
    <location>
        <begin position="75"/>
        <end position="96"/>
    </location>
</feature>
<keyword evidence="1" id="KW-0479">Metal-binding</keyword>
<feature type="compositionally biased region" description="Low complexity" evidence="3">
    <location>
        <begin position="353"/>
        <end position="365"/>
    </location>
</feature>
<proteinExistence type="predicted"/>
<keyword evidence="2" id="KW-0175">Coiled coil</keyword>
<dbReference type="SMART" id="SM00343">
    <property type="entry name" value="ZnF_C2HC"/>
    <property type="match status" value="2"/>
</dbReference>
<name>A0A921ZSN7_MANSE</name>
<dbReference type="EMBL" id="JH669010">
    <property type="protein sequence ID" value="KAG6463650.1"/>
    <property type="molecule type" value="Genomic_DNA"/>
</dbReference>
<feature type="coiled-coil region" evidence="2">
    <location>
        <begin position="265"/>
        <end position="313"/>
    </location>
</feature>
<evidence type="ECO:0000313" key="6">
    <source>
        <dbReference type="Proteomes" id="UP000791440"/>
    </source>
</evidence>
<reference evidence="5" key="1">
    <citation type="journal article" date="2016" name="Insect Biochem. Mol. Biol.">
        <title>Multifaceted biological insights from a draft genome sequence of the tobacco hornworm moth, Manduca sexta.</title>
        <authorList>
            <person name="Kanost M.R."/>
            <person name="Arrese E.L."/>
            <person name="Cao X."/>
            <person name="Chen Y.R."/>
            <person name="Chellapilla S."/>
            <person name="Goldsmith M.R."/>
            <person name="Grosse-Wilde E."/>
            <person name="Heckel D.G."/>
            <person name="Herndon N."/>
            <person name="Jiang H."/>
            <person name="Papanicolaou A."/>
            <person name="Qu J."/>
            <person name="Soulages J.L."/>
            <person name="Vogel H."/>
            <person name="Walters J."/>
            <person name="Waterhouse R.M."/>
            <person name="Ahn S.J."/>
            <person name="Almeida F.C."/>
            <person name="An C."/>
            <person name="Aqrawi P."/>
            <person name="Bretschneider A."/>
            <person name="Bryant W.B."/>
            <person name="Bucks S."/>
            <person name="Chao H."/>
            <person name="Chevignon G."/>
            <person name="Christen J.M."/>
            <person name="Clarke D.F."/>
            <person name="Dittmer N.T."/>
            <person name="Ferguson L.C.F."/>
            <person name="Garavelou S."/>
            <person name="Gordon K.H.J."/>
            <person name="Gunaratna R.T."/>
            <person name="Han Y."/>
            <person name="Hauser F."/>
            <person name="He Y."/>
            <person name="Heidel-Fischer H."/>
            <person name="Hirsh A."/>
            <person name="Hu Y."/>
            <person name="Jiang H."/>
            <person name="Kalra D."/>
            <person name="Klinner C."/>
            <person name="Konig C."/>
            <person name="Kovar C."/>
            <person name="Kroll A.R."/>
            <person name="Kuwar S.S."/>
            <person name="Lee S.L."/>
            <person name="Lehman R."/>
            <person name="Li K."/>
            <person name="Li Z."/>
            <person name="Liang H."/>
            <person name="Lovelace S."/>
            <person name="Lu Z."/>
            <person name="Mansfield J.H."/>
            <person name="McCulloch K.J."/>
            <person name="Mathew T."/>
            <person name="Morton B."/>
            <person name="Muzny D.M."/>
            <person name="Neunemann D."/>
            <person name="Ongeri F."/>
            <person name="Pauchet Y."/>
            <person name="Pu L.L."/>
            <person name="Pyrousis I."/>
            <person name="Rao X.J."/>
            <person name="Redding A."/>
            <person name="Roesel C."/>
            <person name="Sanchez-Gracia A."/>
            <person name="Schaack S."/>
            <person name="Shukla A."/>
            <person name="Tetreau G."/>
            <person name="Wang Y."/>
            <person name="Xiong G.H."/>
            <person name="Traut W."/>
            <person name="Walsh T.K."/>
            <person name="Worley K.C."/>
            <person name="Wu D."/>
            <person name="Wu W."/>
            <person name="Wu Y.Q."/>
            <person name="Zhang X."/>
            <person name="Zou Z."/>
            <person name="Zucker H."/>
            <person name="Briscoe A.D."/>
            <person name="Burmester T."/>
            <person name="Clem R.J."/>
            <person name="Feyereisen R."/>
            <person name="Grimmelikhuijzen C.J.P."/>
            <person name="Hamodrakas S.J."/>
            <person name="Hansson B.S."/>
            <person name="Huguet E."/>
            <person name="Jermiin L.S."/>
            <person name="Lan Q."/>
            <person name="Lehman H.K."/>
            <person name="Lorenzen M."/>
            <person name="Merzendorfer H."/>
            <person name="Michalopoulos I."/>
            <person name="Morton D.B."/>
            <person name="Muthukrishnan S."/>
            <person name="Oakeshott J.G."/>
            <person name="Palmer W."/>
            <person name="Park Y."/>
            <person name="Passarelli A.L."/>
            <person name="Rozas J."/>
            <person name="Schwartz L.M."/>
            <person name="Smith W."/>
            <person name="Southgate A."/>
            <person name="Vilcinskas A."/>
            <person name="Vogt R."/>
            <person name="Wang P."/>
            <person name="Werren J."/>
            <person name="Yu X.Q."/>
            <person name="Zhou J.J."/>
            <person name="Brown S.J."/>
            <person name="Scherer S.E."/>
            <person name="Richards S."/>
            <person name="Blissard G.W."/>
        </authorList>
    </citation>
    <scope>NUCLEOTIDE SEQUENCE</scope>
</reference>
<dbReference type="GO" id="GO:0008270">
    <property type="term" value="F:zinc ion binding"/>
    <property type="evidence" value="ECO:0007669"/>
    <property type="project" value="UniProtKB-KW"/>
</dbReference>
<feature type="coiled-coil region" evidence="2">
    <location>
        <begin position="170"/>
        <end position="197"/>
    </location>
</feature>
<feature type="region of interest" description="Disordered" evidence="3">
    <location>
        <begin position="727"/>
        <end position="768"/>
    </location>
</feature>